<dbReference type="EMBL" id="KI660334">
    <property type="protein sequence ID" value="ETN74794.1"/>
    <property type="molecule type" value="Genomic_DNA"/>
</dbReference>
<dbReference type="KEGG" id="nai:NECAME_03927"/>
<reference evidence="3" key="1">
    <citation type="journal article" date="2014" name="Nat. Genet.">
        <title>Genome of the human hookworm Necator americanus.</title>
        <authorList>
            <person name="Tang Y.T."/>
            <person name="Gao X."/>
            <person name="Rosa B.A."/>
            <person name="Abubucker S."/>
            <person name="Hallsworth-Pepin K."/>
            <person name="Martin J."/>
            <person name="Tyagi R."/>
            <person name="Heizer E."/>
            <person name="Zhang X."/>
            <person name="Bhonagiri-Palsikar V."/>
            <person name="Minx P."/>
            <person name="Warren W.C."/>
            <person name="Wang Q."/>
            <person name="Zhan B."/>
            <person name="Hotez P.J."/>
            <person name="Sternberg P.W."/>
            <person name="Dougall A."/>
            <person name="Gaze S.T."/>
            <person name="Mulvenna J."/>
            <person name="Sotillo J."/>
            <person name="Ranganathan S."/>
            <person name="Rabelo E.M."/>
            <person name="Wilson R.K."/>
            <person name="Felgner P.L."/>
            <person name="Bethony J."/>
            <person name="Hawdon J.M."/>
            <person name="Gasser R.B."/>
            <person name="Loukas A."/>
            <person name="Mitreva M."/>
        </authorList>
    </citation>
    <scope>NUCLEOTIDE SEQUENCE [LARGE SCALE GENOMIC DNA]</scope>
</reference>
<evidence type="ECO:0000313" key="2">
    <source>
        <dbReference type="EMBL" id="ETN74794.1"/>
    </source>
</evidence>
<proteinExistence type="predicted"/>
<keyword evidence="1" id="KW-0175">Coiled coil</keyword>
<protein>
    <submittedName>
        <fullName evidence="2">Uncharacterized protein</fullName>
    </submittedName>
</protein>
<sequence length="236" mass="27508">MNRSSLSSLEDEVTYAELFSLFDNVQEYFTDSQDGVFEDLLSKTSQLSTKIRKAGTRKSQIKQKYLSDLHSLEERVKDGSAQNEVRRKQCAEKERLCADLENTINGYRTKAEELKKQLDETSKQFMQLELQRSEALSILAERHVNRLNNKLSTFDHDLCSSQLTGPYESEPRVNLIFEADIVIVKAVEPVLCCTWKLHCDRRYYLNQTTRINSIQSRFEVIRWRRGSYGMNSNERS</sequence>
<organism evidence="2 3">
    <name type="scientific">Necator americanus</name>
    <name type="common">Human hookworm</name>
    <dbReference type="NCBI Taxonomy" id="51031"/>
    <lineage>
        <taxon>Eukaryota</taxon>
        <taxon>Metazoa</taxon>
        <taxon>Ecdysozoa</taxon>
        <taxon>Nematoda</taxon>
        <taxon>Chromadorea</taxon>
        <taxon>Rhabditida</taxon>
        <taxon>Rhabditina</taxon>
        <taxon>Rhabditomorpha</taxon>
        <taxon>Strongyloidea</taxon>
        <taxon>Ancylostomatidae</taxon>
        <taxon>Bunostominae</taxon>
        <taxon>Necator</taxon>
    </lineage>
</organism>
<dbReference type="OrthoDB" id="5876128at2759"/>
<dbReference type="AlphaFoldDB" id="W2SZT0"/>
<evidence type="ECO:0000313" key="3">
    <source>
        <dbReference type="Proteomes" id="UP000053676"/>
    </source>
</evidence>
<gene>
    <name evidence="2" type="ORF">NECAME_03927</name>
</gene>
<keyword evidence="3" id="KW-1185">Reference proteome</keyword>
<feature type="coiled-coil region" evidence="1">
    <location>
        <begin position="90"/>
        <end position="131"/>
    </location>
</feature>
<accession>W2SZT0</accession>
<dbReference type="Proteomes" id="UP000053676">
    <property type="component" value="Unassembled WGS sequence"/>
</dbReference>
<evidence type="ECO:0000256" key="1">
    <source>
        <dbReference type="SAM" id="Coils"/>
    </source>
</evidence>
<name>W2SZT0_NECAM</name>